<keyword evidence="3" id="KW-1185">Reference proteome</keyword>
<keyword evidence="1" id="KW-0472">Membrane</keyword>
<keyword evidence="1" id="KW-0812">Transmembrane</keyword>
<keyword evidence="1" id="KW-1133">Transmembrane helix</keyword>
<evidence type="ECO:0000256" key="1">
    <source>
        <dbReference type="SAM" id="Phobius"/>
    </source>
</evidence>
<dbReference type="Gene3D" id="3.30.450.20">
    <property type="entry name" value="PAS domain"/>
    <property type="match status" value="1"/>
</dbReference>
<dbReference type="RefSeq" id="WP_211143222.1">
    <property type="nucleotide sequence ID" value="NZ_JAEEGB010000015.1"/>
</dbReference>
<dbReference type="Proteomes" id="UP000622687">
    <property type="component" value="Unassembled WGS sequence"/>
</dbReference>
<evidence type="ECO:0000313" key="2">
    <source>
        <dbReference type="EMBL" id="MBI6873798.1"/>
    </source>
</evidence>
<proteinExistence type="predicted"/>
<organism evidence="2 3">
    <name type="scientific">Clostridium aciditolerans</name>
    <dbReference type="NCBI Taxonomy" id="339861"/>
    <lineage>
        <taxon>Bacteria</taxon>
        <taxon>Bacillati</taxon>
        <taxon>Bacillota</taxon>
        <taxon>Clostridia</taxon>
        <taxon>Eubacteriales</taxon>
        <taxon>Clostridiaceae</taxon>
        <taxon>Clostridium</taxon>
    </lineage>
</organism>
<evidence type="ECO:0000313" key="3">
    <source>
        <dbReference type="Proteomes" id="UP000622687"/>
    </source>
</evidence>
<feature type="transmembrane region" description="Helical" evidence="1">
    <location>
        <begin position="20"/>
        <end position="42"/>
    </location>
</feature>
<dbReference type="AlphaFoldDB" id="A0A934HUZ1"/>
<sequence length="632" mass="72398">MKMFALNKKINFKSTFIRLLLSYIMLTSAILFVTTLAIYSGYKRQIIENSISSSQKILEQASYYTNYTLNWAKLFSYQLYLNQDIYNLMYLNKNENTTEIANPKIMQLTSSIPSIYSIYIYNNNNGKIYTSVSGEQKVDSFYDHEIIDILKNSSETFSSNLIPRRINLSSEYNSNYKKNILSIFLSNSKNPKNNLPDGAIILNLDADEVEKYFKTISENGCDLFAIDNKGNIVLHSSSGMFLKNISQSDYLKKILENKNDNGNFLCDIDGKPCVITYTALERMGLKFITITPYNTFLGSINKMIHLIIVIFITIFIIGAACSYLISMRIYSPIDRIVKQVKSKALINNELQNYSKSNEFDFLSIAIDNILNEKLSLKKLSIEDTNFIKKQLLKSILLNTVVNFKDIKTKFEELNINISENGNIAIVFKIDRIKHFYSRFSNRDRQLVRFGICNICSDISSKYYSNECLNINGNLIALILSTSKEPSQEDLDLIINIVAEIQNYVLSYFNVSLSSGIGSYAYSLSQISSSYKLAADCVNYRLKYGINSILYYDKINADINNDYFYDEDLESSLFNAVKLGNIKNIETELDKMLNKISTYSYSNILLSISQLALHSKKLVDTLYKVNNETRDLK</sequence>
<feature type="transmembrane region" description="Helical" evidence="1">
    <location>
        <begin position="303"/>
        <end position="325"/>
    </location>
</feature>
<name>A0A934HUZ1_9CLOT</name>
<protein>
    <submittedName>
        <fullName evidence="2">Cache domain-containing protein</fullName>
    </submittedName>
</protein>
<gene>
    <name evidence="2" type="ORF">I6U51_13920</name>
</gene>
<dbReference type="EMBL" id="JAEEGB010000015">
    <property type="protein sequence ID" value="MBI6873798.1"/>
    <property type="molecule type" value="Genomic_DNA"/>
</dbReference>
<reference evidence="2" key="1">
    <citation type="submission" date="2020-12" db="EMBL/GenBank/DDBJ databases">
        <title>Clostridium thailandense sp. nov., a novel acetogenic bacterium isolated from peat land soil in Thailand.</title>
        <authorList>
            <person name="Chaikitkaew S."/>
            <person name="Birkeland N.K."/>
        </authorList>
    </citation>
    <scope>NUCLEOTIDE SEQUENCE</scope>
    <source>
        <strain evidence="2">DSM 17425</strain>
    </source>
</reference>
<comment type="caution">
    <text evidence="2">The sequence shown here is derived from an EMBL/GenBank/DDBJ whole genome shotgun (WGS) entry which is preliminary data.</text>
</comment>
<accession>A0A934HUZ1</accession>